<dbReference type="InterPro" id="IPR019800">
    <property type="entry name" value="Glyco_hydro_3_AS"/>
</dbReference>
<dbReference type="GO" id="GO:0004563">
    <property type="term" value="F:beta-N-acetylhexosaminidase activity"/>
    <property type="evidence" value="ECO:0007669"/>
    <property type="project" value="UniProtKB-EC"/>
</dbReference>
<dbReference type="InterPro" id="IPR001764">
    <property type="entry name" value="Glyco_hydro_3_N"/>
</dbReference>
<proteinExistence type="inferred from homology"/>
<dbReference type="InterPro" id="IPR017853">
    <property type="entry name" value="GH"/>
</dbReference>
<keyword evidence="4" id="KW-0378">Hydrolase</keyword>
<evidence type="ECO:0000259" key="6">
    <source>
        <dbReference type="Pfam" id="PF00933"/>
    </source>
</evidence>
<dbReference type="STRING" id="1173584.SAMN05444851_2237"/>
<reference evidence="7 8" key="1">
    <citation type="submission" date="2016-10" db="EMBL/GenBank/DDBJ databases">
        <authorList>
            <person name="de Groot N.N."/>
        </authorList>
    </citation>
    <scope>NUCLEOTIDE SEQUENCE [LARGE SCALE GENOMIC DNA]</scope>
    <source>
        <strain evidence="7 8">DSM 29439</strain>
    </source>
</reference>
<dbReference type="InterPro" id="IPR050226">
    <property type="entry name" value="NagZ_Beta-hexosaminidase"/>
</dbReference>
<evidence type="ECO:0000256" key="3">
    <source>
        <dbReference type="ARBA" id="ARBA00012663"/>
    </source>
</evidence>
<accession>A0A1I0Q548</accession>
<dbReference type="InterPro" id="IPR036962">
    <property type="entry name" value="Glyco_hydro_3_N_sf"/>
</dbReference>
<evidence type="ECO:0000256" key="5">
    <source>
        <dbReference type="ARBA" id="ARBA00023295"/>
    </source>
</evidence>
<dbReference type="GO" id="GO:0005975">
    <property type="term" value="P:carbohydrate metabolic process"/>
    <property type="evidence" value="ECO:0007669"/>
    <property type="project" value="InterPro"/>
</dbReference>
<comment type="catalytic activity">
    <reaction evidence="1">
        <text>Hydrolysis of terminal non-reducing N-acetyl-D-hexosamine residues in N-acetyl-beta-D-hexosaminides.</text>
        <dbReference type="EC" id="3.2.1.52"/>
    </reaction>
</comment>
<dbReference type="RefSeq" id="WP_091430623.1">
    <property type="nucleotide sequence ID" value="NZ_FOJB01000001.1"/>
</dbReference>
<evidence type="ECO:0000256" key="2">
    <source>
        <dbReference type="ARBA" id="ARBA00005336"/>
    </source>
</evidence>
<dbReference type="PANTHER" id="PTHR30480:SF13">
    <property type="entry name" value="BETA-HEXOSAMINIDASE"/>
    <property type="match status" value="1"/>
</dbReference>
<dbReference type="PROSITE" id="PS00775">
    <property type="entry name" value="GLYCOSYL_HYDROL_F3"/>
    <property type="match status" value="1"/>
</dbReference>
<dbReference type="SUPFAM" id="SSF51445">
    <property type="entry name" value="(Trans)glycosidases"/>
    <property type="match status" value="1"/>
</dbReference>
<name>A0A1I0Q548_9RHOB</name>
<dbReference type="EC" id="3.2.1.52" evidence="3"/>
<evidence type="ECO:0000313" key="8">
    <source>
        <dbReference type="Proteomes" id="UP000199650"/>
    </source>
</evidence>
<evidence type="ECO:0000313" key="7">
    <source>
        <dbReference type="EMBL" id="SEW22052.1"/>
    </source>
</evidence>
<dbReference type="Proteomes" id="UP000199650">
    <property type="component" value="Unassembled WGS sequence"/>
</dbReference>
<dbReference type="OrthoDB" id="9786661at2"/>
<keyword evidence="5" id="KW-0326">Glycosidase</keyword>
<organism evidence="7 8">
    <name type="scientific">Aliiroseovarius sediminilitoris</name>
    <dbReference type="NCBI Taxonomy" id="1173584"/>
    <lineage>
        <taxon>Bacteria</taxon>
        <taxon>Pseudomonadati</taxon>
        <taxon>Pseudomonadota</taxon>
        <taxon>Alphaproteobacteria</taxon>
        <taxon>Rhodobacterales</taxon>
        <taxon>Paracoccaceae</taxon>
        <taxon>Aliiroseovarius</taxon>
    </lineage>
</organism>
<keyword evidence="8" id="KW-1185">Reference proteome</keyword>
<dbReference type="GO" id="GO:0009254">
    <property type="term" value="P:peptidoglycan turnover"/>
    <property type="evidence" value="ECO:0007669"/>
    <property type="project" value="TreeGrafter"/>
</dbReference>
<sequence length="343" mass="37750">MQSPGAYIFGCNGPRLSLSERDFYERAQPWGFILFARNIESPDQIRALTADLRGAVGRDVPVFIDQEGGRVARMTGPYWREWLPALDQVKFNKGNALRTLYIRYRLIADELLAVGIDGNCAPVADIANADTHPILRNRCYGEDVVRVAERAGMVAQALLEGGILPVVKHIPGQGRANLDSHQELPRVKTKAKELSRTDFMAFEPLAGLPIGMTAHVVYEDIDADNPATQSPKVIRLIRDQIGFEGLLMTDDLSMEALSGPLSLRARRSLQAGCDMVLHCNGVLERMEEVAEAVGELTGQALNRANAALDWRRTPDPVDISALDAEFQSLMTGQGSERAADERD</sequence>
<dbReference type="Pfam" id="PF00933">
    <property type="entry name" value="Glyco_hydro_3"/>
    <property type="match status" value="1"/>
</dbReference>
<comment type="similarity">
    <text evidence="2">Belongs to the glycosyl hydrolase 3 family.</text>
</comment>
<dbReference type="EMBL" id="FOJB01000001">
    <property type="protein sequence ID" value="SEW22052.1"/>
    <property type="molecule type" value="Genomic_DNA"/>
</dbReference>
<evidence type="ECO:0000256" key="1">
    <source>
        <dbReference type="ARBA" id="ARBA00001231"/>
    </source>
</evidence>
<feature type="domain" description="Glycoside hydrolase family 3 N-terminal" evidence="6">
    <location>
        <begin position="31"/>
        <end position="302"/>
    </location>
</feature>
<gene>
    <name evidence="7" type="ORF">SAMN05444851_2237</name>
</gene>
<dbReference type="PANTHER" id="PTHR30480">
    <property type="entry name" value="BETA-HEXOSAMINIDASE-RELATED"/>
    <property type="match status" value="1"/>
</dbReference>
<dbReference type="Gene3D" id="3.20.20.300">
    <property type="entry name" value="Glycoside hydrolase, family 3, N-terminal domain"/>
    <property type="match status" value="1"/>
</dbReference>
<dbReference type="AlphaFoldDB" id="A0A1I0Q548"/>
<evidence type="ECO:0000256" key="4">
    <source>
        <dbReference type="ARBA" id="ARBA00022801"/>
    </source>
</evidence>
<protein>
    <recommendedName>
        <fullName evidence="3">beta-N-acetylhexosaminidase</fullName>
        <ecNumber evidence="3">3.2.1.52</ecNumber>
    </recommendedName>
</protein>